<dbReference type="Gene3D" id="1.10.10.2830">
    <property type="match status" value="1"/>
</dbReference>
<accession>A0A5N7MU73</accession>
<comment type="similarity">
    <text evidence="1">Belongs to the ParB family.</text>
</comment>
<proteinExistence type="inferred from homology"/>
<evidence type="ECO:0000313" key="3">
    <source>
        <dbReference type="EMBL" id="MPR30220.1"/>
    </source>
</evidence>
<dbReference type="InterPro" id="IPR050336">
    <property type="entry name" value="Chromosome_partition/occlusion"/>
</dbReference>
<dbReference type="CDD" id="cd16405">
    <property type="entry name" value="RepB_like_N"/>
    <property type="match status" value="1"/>
</dbReference>
<dbReference type="InterPro" id="IPR036086">
    <property type="entry name" value="ParB/Sulfiredoxin_sf"/>
</dbReference>
<dbReference type="PANTHER" id="PTHR33375">
    <property type="entry name" value="CHROMOSOME-PARTITIONING PROTEIN PARB-RELATED"/>
    <property type="match status" value="1"/>
</dbReference>
<gene>
    <name evidence="3" type="primary">repB</name>
    <name evidence="3" type="ORF">FS320_35565</name>
</gene>
<dbReference type="GO" id="GO:0007059">
    <property type="term" value="P:chromosome segregation"/>
    <property type="evidence" value="ECO:0007669"/>
    <property type="project" value="TreeGrafter"/>
</dbReference>
<evidence type="ECO:0000259" key="2">
    <source>
        <dbReference type="SMART" id="SM00470"/>
    </source>
</evidence>
<dbReference type="Gene3D" id="3.90.1530.30">
    <property type="match status" value="1"/>
</dbReference>
<dbReference type="EMBL" id="VOSK01000329">
    <property type="protein sequence ID" value="MPR30220.1"/>
    <property type="molecule type" value="Genomic_DNA"/>
</dbReference>
<dbReference type="Pfam" id="PF02195">
    <property type="entry name" value="ParB_N"/>
    <property type="match status" value="1"/>
</dbReference>
<dbReference type="InterPro" id="IPR037972">
    <property type="entry name" value="RepB_N"/>
</dbReference>
<dbReference type="Proteomes" id="UP000403266">
    <property type="component" value="Unassembled WGS sequence"/>
</dbReference>
<dbReference type="NCBIfam" id="TIGR03454">
    <property type="entry name" value="partition_RepB"/>
    <property type="match status" value="1"/>
</dbReference>
<dbReference type="AlphaFoldDB" id="A0A5N7MU73"/>
<dbReference type="GO" id="GO:0003677">
    <property type="term" value="F:DNA binding"/>
    <property type="evidence" value="ECO:0007669"/>
    <property type="project" value="InterPro"/>
</dbReference>
<protein>
    <submittedName>
        <fullName evidence="3">Plasmid partitioning protein RepB</fullName>
    </submittedName>
</protein>
<evidence type="ECO:0000313" key="4">
    <source>
        <dbReference type="Proteomes" id="UP000403266"/>
    </source>
</evidence>
<feature type="domain" description="ParB-like N-terminal" evidence="2">
    <location>
        <begin position="86"/>
        <end position="177"/>
    </location>
</feature>
<comment type="caution">
    <text evidence="3">The sequence shown here is derived from an EMBL/GenBank/DDBJ whole genome shotgun (WGS) entry which is preliminary data.</text>
</comment>
<organism evidence="3 4">
    <name type="scientific">Microvirga tunisiensis</name>
    <dbReference type="NCBI Taxonomy" id="2108360"/>
    <lineage>
        <taxon>Bacteria</taxon>
        <taxon>Pseudomonadati</taxon>
        <taxon>Pseudomonadota</taxon>
        <taxon>Alphaproteobacteria</taxon>
        <taxon>Hyphomicrobiales</taxon>
        <taxon>Methylobacteriaceae</taxon>
        <taxon>Microvirga</taxon>
    </lineage>
</organism>
<evidence type="ECO:0000256" key="1">
    <source>
        <dbReference type="ARBA" id="ARBA00006295"/>
    </source>
</evidence>
<dbReference type="GO" id="GO:0005694">
    <property type="term" value="C:chromosome"/>
    <property type="evidence" value="ECO:0007669"/>
    <property type="project" value="TreeGrafter"/>
</dbReference>
<dbReference type="OrthoDB" id="7908920at2"/>
<dbReference type="SUPFAM" id="SSF109709">
    <property type="entry name" value="KorB DNA-binding domain-like"/>
    <property type="match status" value="1"/>
</dbReference>
<dbReference type="InterPro" id="IPR004437">
    <property type="entry name" value="ParB/RepB/Spo0J"/>
</dbReference>
<dbReference type="SUPFAM" id="SSF110849">
    <property type="entry name" value="ParB/Sulfiredoxin"/>
    <property type="match status" value="1"/>
</dbReference>
<name>A0A5N7MU73_9HYPH</name>
<dbReference type="SMART" id="SM00470">
    <property type="entry name" value="ParB"/>
    <property type="match status" value="1"/>
</dbReference>
<dbReference type="InterPro" id="IPR003115">
    <property type="entry name" value="ParB_N"/>
</dbReference>
<dbReference type="InterPro" id="IPR017819">
    <property type="entry name" value="Plasmid_partition_RepB"/>
</dbReference>
<dbReference type="RefSeq" id="WP_152717072.1">
    <property type="nucleotide sequence ID" value="NZ_VOSJ01000355.1"/>
</dbReference>
<sequence length="353" mass="39313">MARDLQAILKANLEQTDEVETPKTIVQMPKQPQPNVDDKRSRFAAMMSEGRAPVGAMGVALENMKGQSEAEISALKAQIESGHTVVEIETDKIDRSFVTDRMDGSDDALASLKEQIKNQGQIVPILVRPHPEIAGRYQIAFGHRRVAAAAALGIKVRAVIKDLSDEDLVIAQGQENNERLDLSYIERARFAATLEERKFTRATIMAALSVRKGDLSSLISIATKIPADIISAIGRAPSIGRPRWLDFLALVLEANGVGRAREIIKKPDFVKLESDERFQTLFTKLSKRERVAPENLASEFSFWKDPDGRRLAKVNDTETKYTLQIDKSIDPEFGSFVFSKLDDLYATYKANKQ</sequence>
<dbReference type="NCBIfam" id="TIGR00180">
    <property type="entry name" value="parB_part"/>
    <property type="match status" value="1"/>
</dbReference>
<dbReference type="Pfam" id="PF07506">
    <property type="entry name" value="RepB"/>
    <property type="match status" value="1"/>
</dbReference>
<dbReference type="InterPro" id="IPR011111">
    <property type="entry name" value="Plasmid_RepB"/>
</dbReference>
<reference evidence="3 4" key="1">
    <citation type="journal article" date="2019" name="Syst. Appl. Microbiol.">
        <title>Microvirga tunisiensis sp. nov., a root nodule symbiotic bacterium isolated from Lupinus micranthus and L. luteus grown in Northern Tunisia.</title>
        <authorList>
            <person name="Msaddak A."/>
            <person name="Rejili M."/>
            <person name="Duran D."/>
            <person name="Mars M."/>
            <person name="Palacios J.M."/>
            <person name="Ruiz-Argueso T."/>
            <person name="Rey L."/>
            <person name="Imperial J."/>
        </authorList>
    </citation>
    <scope>NUCLEOTIDE SEQUENCE [LARGE SCALE GENOMIC DNA]</scope>
    <source>
        <strain evidence="3 4">Lmie10</strain>
    </source>
</reference>
<dbReference type="PANTHER" id="PTHR33375:SF1">
    <property type="entry name" value="CHROMOSOME-PARTITIONING PROTEIN PARB-RELATED"/>
    <property type="match status" value="1"/>
</dbReference>
<keyword evidence="4" id="KW-1185">Reference proteome</keyword>